<dbReference type="EMBL" id="SJPW01000002">
    <property type="protein sequence ID" value="TWU59238.1"/>
    <property type="molecule type" value="Genomic_DNA"/>
</dbReference>
<protein>
    <recommendedName>
        <fullName evidence="3">Transposase DDE domain protein</fullName>
    </recommendedName>
</protein>
<dbReference type="AlphaFoldDB" id="A0A5C6FCQ3"/>
<keyword evidence="2" id="KW-1185">Reference proteome</keyword>
<gene>
    <name evidence="1" type="ORF">Poly51_20240</name>
</gene>
<comment type="caution">
    <text evidence="1">The sequence shown here is derived from an EMBL/GenBank/DDBJ whole genome shotgun (WGS) entry which is preliminary data.</text>
</comment>
<organism evidence="1 2">
    <name type="scientific">Rubripirellula tenax</name>
    <dbReference type="NCBI Taxonomy" id="2528015"/>
    <lineage>
        <taxon>Bacteria</taxon>
        <taxon>Pseudomonadati</taxon>
        <taxon>Planctomycetota</taxon>
        <taxon>Planctomycetia</taxon>
        <taxon>Pirellulales</taxon>
        <taxon>Pirellulaceae</taxon>
        <taxon>Rubripirellula</taxon>
    </lineage>
</organism>
<evidence type="ECO:0000313" key="1">
    <source>
        <dbReference type="EMBL" id="TWU59238.1"/>
    </source>
</evidence>
<name>A0A5C6FCQ3_9BACT</name>
<dbReference type="Proteomes" id="UP000318288">
    <property type="component" value="Unassembled WGS sequence"/>
</dbReference>
<reference evidence="1 2" key="1">
    <citation type="submission" date="2019-02" db="EMBL/GenBank/DDBJ databases">
        <title>Deep-cultivation of Planctomycetes and their phenomic and genomic characterization uncovers novel biology.</title>
        <authorList>
            <person name="Wiegand S."/>
            <person name="Jogler M."/>
            <person name="Boedeker C."/>
            <person name="Pinto D."/>
            <person name="Vollmers J."/>
            <person name="Rivas-Marin E."/>
            <person name="Kohn T."/>
            <person name="Peeters S.H."/>
            <person name="Heuer A."/>
            <person name="Rast P."/>
            <person name="Oberbeckmann S."/>
            <person name="Bunk B."/>
            <person name="Jeske O."/>
            <person name="Meyerdierks A."/>
            <person name="Storesund J.E."/>
            <person name="Kallscheuer N."/>
            <person name="Luecker S."/>
            <person name="Lage O.M."/>
            <person name="Pohl T."/>
            <person name="Merkel B.J."/>
            <person name="Hornburger P."/>
            <person name="Mueller R.-W."/>
            <person name="Bruemmer F."/>
            <person name="Labrenz M."/>
            <person name="Spormann A.M."/>
            <person name="Op Den Camp H."/>
            <person name="Overmann J."/>
            <person name="Amann R."/>
            <person name="Jetten M.S.M."/>
            <person name="Mascher T."/>
            <person name="Medema M.H."/>
            <person name="Devos D.P."/>
            <person name="Kaster A.-K."/>
            <person name="Ovreas L."/>
            <person name="Rohde M."/>
            <person name="Galperin M.Y."/>
            <person name="Jogler C."/>
        </authorList>
    </citation>
    <scope>NUCLEOTIDE SEQUENCE [LARGE SCALE GENOMIC DNA]</scope>
    <source>
        <strain evidence="1 2">Poly51</strain>
    </source>
</reference>
<evidence type="ECO:0000313" key="2">
    <source>
        <dbReference type="Proteomes" id="UP000318288"/>
    </source>
</evidence>
<evidence type="ECO:0008006" key="3">
    <source>
        <dbReference type="Google" id="ProtNLM"/>
    </source>
</evidence>
<sequence length="89" mass="10007">MQRKAKRVFQCHHYSEKKGTRCRSKGSLLAVTATGGQRHESTEFENLIANCDLSLHRYDRRPNAMAGDKGYSAGAIRESIQERAVESIP</sequence>
<accession>A0A5C6FCQ3</accession>
<proteinExistence type="predicted"/>